<dbReference type="PANTHER" id="PTHR30146:SF149">
    <property type="entry name" value="HTH-TYPE TRANSCRIPTIONAL REGULATOR EBGR"/>
    <property type="match status" value="1"/>
</dbReference>
<dbReference type="PRINTS" id="PR00036">
    <property type="entry name" value="HTHLACI"/>
</dbReference>
<dbReference type="CDD" id="cd01392">
    <property type="entry name" value="HTH_LacI"/>
    <property type="match status" value="1"/>
</dbReference>
<accession>D4MZB8</accession>
<keyword evidence="3" id="KW-0804">Transcription</keyword>
<keyword evidence="2" id="KW-0238">DNA-binding</keyword>
<dbReference type="AlphaFoldDB" id="D4MZB8"/>
<dbReference type="EMBL" id="FP929061">
    <property type="protein sequence ID" value="CBL37963.1"/>
    <property type="molecule type" value="Genomic_DNA"/>
</dbReference>
<dbReference type="PROSITE" id="PS00356">
    <property type="entry name" value="HTH_LACI_1"/>
    <property type="match status" value="1"/>
</dbReference>
<dbReference type="PATRIC" id="fig|245018.3.peg.1135"/>
<evidence type="ECO:0000256" key="2">
    <source>
        <dbReference type="ARBA" id="ARBA00023125"/>
    </source>
</evidence>
<dbReference type="InterPro" id="IPR028082">
    <property type="entry name" value="Peripla_BP_I"/>
</dbReference>
<dbReference type="SUPFAM" id="SSF47413">
    <property type="entry name" value="lambda repressor-like DNA-binding domains"/>
    <property type="match status" value="1"/>
</dbReference>
<evidence type="ECO:0000256" key="1">
    <source>
        <dbReference type="ARBA" id="ARBA00023015"/>
    </source>
</evidence>
<dbReference type="Pfam" id="PF00356">
    <property type="entry name" value="LacI"/>
    <property type="match status" value="1"/>
</dbReference>
<evidence type="ECO:0000256" key="3">
    <source>
        <dbReference type="ARBA" id="ARBA00023163"/>
    </source>
</evidence>
<dbReference type="InterPro" id="IPR046335">
    <property type="entry name" value="LacI/GalR-like_sensor"/>
</dbReference>
<dbReference type="KEGG" id="bprl:CL2_09500"/>
<dbReference type="Pfam" id="PF13377">
    <property type="entry name" value="Peripla_BP_3"/>
    <property type="match status" value="1"/>
</dbReference>
<reference evidence="5 6" key="2">
    <citation type="submission" date="2010-03" db="EMBL/GenBank/DDBJ databases">
        <authorList>
            <person name="Pajon A."/>
        </authorList>
    </citation>
    <scope>NUCLEOTIDE SEQUENCE [LARGE SCALE GENOMIC DNA]</scope>
    <source>
        <strain evidence="5 6">SSC/2</strain>
    </source>
</reference>
<reference evidence="5 6" key="1">
    <citation type="submission" date="2010-03" db="EMBL/GenBank/DDBJ databases">
        <title>The genome sequence of Clostridiales sp. SSC/2.</title>
        <authorList>
            <consortium name="metaHIT consortium -- http://www.metahit.eu/"/>
            <person name="Pajon A."/>
            <person name="Turner K."/>
            <person name="Parkhill J."/>
            <person name="Duncan S."/>
            <person name="Flint H."/>
        </authorList>
    </citation>
    <scope>NUCLEOTIDE SEQUENCE [LARGE SCALE GENOMIC DNA]</scope>
    <source>
        <strain evidence="5 6">SSC/2</strain>
    </source>
</reference>
<feature type="domain" description="HTH lacI-type" evidence="4">
    <location>
        <begin position="9"/>
        <end position="60"/>
    </location>
</feature>
<dbReference type="PROSITE" id="PS50932">
    <property type="entry name" value="HTH_LACI_2"/>
    <property type="match status" value="1"/>
</dbReference>
<evidence type="ECO:0000313" key="5">
    <source>
        <dbReference type="EMBL" id="CBL37963.1"/>
    </source>
</evidence>
<name>D4MZB8_ANAHA</name>
<dbReference type="InterPro" id="IPR010982">
    <property type="entry name" value="Lambda_DNA-bd_dom_sf"/>
</dbReference>
<dbReference type="GO" id="GO:0003700">
    <property type="term" value="F:DNA-binding transcription factor activity"/>
    <property type="evidence" value="ECO:0007669"/>
    <property type="project" value="TreeGrafter"/>
</dbReference>
<proteinExistence type="predicted"/>
<dbReference type="STRING" id="649756.ERS852387_00863"/>
<dbReference type="Proteomes" id="UP000008960">
    <property type="component" value="Chromosome"/>
</dbReference>
<protein>
    <submittedName>
        <fullName evidence="5">Transcriptional regulator, LacI family</fullName>
    </submittedName>
</protein>
<dbReference type="Gene3D" id="3.40.50.2300">
    <property type="match status" value="2"/>
</dbReference>
<dbReference type="Gene3D" id="1.10.260.40">
    <property type="entry name" value="lambda repressor-like DNA-binding domains"/>
    <property type="match status" value="1"/>
</dbReference>
<gene>
    <name evidence="5" type="ORF">CL2_09500</name>
</gene>
<dbReference type="SUPFAM" id="SSF53822">
    <property type="entry name" value="Periplasmic binding protein-like I"/>
    <property type="match status" value="1"/>
</dbReference>
<dbReference type="CDD" id="cd01544">
    <property type="entry name" value="PBP1_GalR"/>
    <property type="match status" value="1"/>
</dbReference>
<evidence type="ECO:0000313" key="6">
    <source>
        <dbReference type="Proteomes" id="UP000008960"/>
    </source>
</evidence>
<dbReference type="GO" id="GO:0000976">
    <property type="term" value="F:transcription cis-regulatory region binding"/>
    <property type="evidence" value="ECO:0007669"/>
    <property type="project" value="TreeGrafter"/>
</dbReference>
<sequence>MRKDFISMATIKDIAQKASVSAATVSRILNQDDTLSVTDETKQRVLKVAQELNYTKHLKNTVEKSISIGIFQWYSVFQELEDPYYQAIRVGIEKYCADHNIHVVRAFQSDCNYPDTLKDLQGLICIGKFNKSQIKSFQKLNSNTIFVDMKTPKIYCDTINLDFQQAVTEALDYLYDLGHQKIAYLGGKEVLADNSVYFEERKDTFINFCQEHSIDHKSFIYEGDYSAESGYNMTKQMIADGDLPTAIFSASDPLAIGAMRALYENGYKIPDDISIIGFDDISVASFSNPPLTTIHTPAEFMGEYAAHYILLRTKEDSLEQQTPIRLTLPCNLIVRNSCAAPRKQS</sequence>
<dbReference type="InterPro" id="IPR000843">
    <property type="entry name" value="HTH_LacI"/>
</dbReference>
<keyword evidence="1" id="KW-0805">Transcription regulation</keyword>
<dbReference type="SMART" id="SM00354">
    <property type="entry name" value="HTH_LACI"/>
    <property type="match status" value="1"/>
</dbReference>
<organism evidence="5 6">
    <name type="scientific">Anaerostipes hadrus</name>
    <dbReference type="NCBI Taxonomy" id="649756"/>
    <lineage>
        <taxon>Bacteria</taxon>
        <taxon>Bacillati</taxon>
        <taxon>Bacillota</taxon>
        <taxon>Clostridia</taxon>
        <taxon>Lachnospirales</taxon>
        <taxon>Lachnospiraceae</taxon>
        <taxon>Anaerostipes</taxon>
    </lineage>
</organism>
<evidence type="ECO:0000259" key="4">
    <source>
        <dbReference type="PROSITE" id="PS50932"/>
    </source>
</evidence>
<dbReference type="PANTHER" id="PTHR30146">
    <property type="entry name" value="LACI-RELATED TRANSCRIPTIONAL REPRESSOR"/>
    <property type="match status" value="1"/>
</dbReference>